<evidence type="ECO:0000313" key="3">
    <source>
        <dbReference type="EMBL" id="CAF1428951.1"/>
    </source>
</evidence>
<dbReference type="SUPFAM" id="SSF53098">
    <property type="entry name" value="Ribonuclease H-like"/>
    <property type="match status" value="1"/>
</dbReference>
<organism evidence="3 5">
    <name type="scientific">Rotaria sordida</name>
    <dbReference type="NCBI Taxonomy" id="392033"/>
    <lineage>
        <taxon>Eukaryota</taxon>
        <taxon>Metazoa</taxon>
        <taxon>Spiralia</taxon>
        <taxon>Gnathifera</taxon>
        <taxon>Rotifera</taxon>
        <taxon>Eurotatoria</taxon>
        <taxon>Bdelloidea</taxon>
        <taxon>Philodinida</taxon>
        <taxon>Philodinidae</taxon>
        <taxon>Rotaria</taxon>
    </lineage>
</organism>
<dbReference type="PROSITE" id="PS50821">
    <property type="entry name" value="PAZ"/>
    <property type="match status" value="1"/>
</dbReference>
<proteinExistence type="predicted"/>
<evidence type="ECO:0000259" key="2">
    <source>
        <dbReference type="PROSITE" id="PS50822"/>
    </source>
</evidence>
<evidence type="ECO:0000313" key="5">
    <source>
        <dbReference type="Proteomes" id="UP000663854"/>
    </source>
</evidence>
<dbReference type="InterPro" id="IPR003165">
    <property type="entry name" value="Piwi"/>
</dbReference>
<dbReference type="GO" id="GO:0003723">
    <property type="term" value="F:RNA binding"/>
    <property type="evidence" value="ECO:0007669"/>
    <property type="project" value="InterPro"/>
</dbReference>
<dbReference type="InterPro" id="IPR003100">
    <property type="entry name" value="PAZ_dom"/>
</dbReference>
<feature type="domain" description="PAZ" evidence="1">
    <location>
        <begin position="250"/>
        <end position="358"/>
    </location>
</feature>
<name>A0A815N647_9BILA</name>
<gene>
    <name evidence="4" type="ORF">JXQ802_LOCUS51938</name>
    <name evidence="3" type="ORF">PYM288_LOCUS35671</name>
</gene>
<dbReference type="PROSITE" id="PS50822">
    <property type="entry name" value="PIWI"/>
    <property type="match status" value="1"/>
</dbReference>
<feature type="domain" description="Piwi" evidence="2">
    <location>
        <begin position="507"/>
        <end position="612"/>
    </location>
</feature>
<dbReference type="Pfam" id="PF02171">
    <property type="entry name" value="Piwi"/>
    <property type="match status" value="1"/>
</dbReference>
<dbReference type="Gene3D" id="3.30.420.10">
    <property type="entry name" value="Ribonuclease H-like superfamily/Ribonuclease H"/>
    <property type="match status" value="2"/>
</dbReference>
<protein>
    <submittedName>
        <fullName evidence="3">Uncharacterized protein</fullName>
    </submittedName>
</protein>
<dbReference type="Proteomes" id="UP000663854">
    <property type="component" value="Unassembled WGS sequence"/>
</dbReference>
<dbReference type="Proteomes" id="UP000663870">
    <property type="component" value="Unassembled WGS sequence"/>
</dbReference>
<evidence type="ECO:0000313" key="4">
    <source>
        <dbReference type="EMBL" id="CAF1632043.1"/>
    </source>
</evidence>
<evidence type="ECO:0000259" key="1">
    <source>
        <dbReference type="PROSITE" id="PS50821"/>
    </source>
</evidence>
<dbReference type="PANTHER" id="PTHR22891">
    <property type="entry name" value="EUKARYOTIC TRANSLATION INITIATION FACTOR 2C"/>
    <property type="match status" value="1"/>
</dbReference>
<keyword evidence="6" id="KW-1185">Reference proteome</keyword>
<accession>A0A815N647</accession>
<dbReference type="InterPro" id="IPR036397">
    <property type="entry name" value="RNaseH_sf"/>
</dbReference>
<dbReference type="EMBL" id="CAJNOH010006319">
    <property type="protein sequence ID" value="CAF1428951.1"/>
    <property type="molecule type" value="Genomic_DNA"/>
</dbReference>
<dbReference type="AlphaFoldDB" id="A0A815N647"/>
<evidence type="ECO:0000313" key="6">
    <source>
        <dbReference type="Proteomes" id="UP000663870"/>
    </source>
</evidence>
<sequence>MSVANDKVKEQLKKCEGIHKSIDQQTNTLAALVLTTSKEQSTAPKSVQSSRIALQQVEEDDSDDVVYTNHFPCSFARDLTFYQYDVIVEEYHKKQNKYINISSREKRRQFVSDILLAKTIHPTAVCWYDEGSCMYSTTNFKDKLPIIYEKEEQGYQRRLTIKSLSATSGTNDLDQSSIRIIETLIKQVLKEQFKAIGSVFYRWDEEPDQDGLYDLLTGFKQAMCLTESGPTLNVDITITRFYPHLDLLTFIWERLLQNKSPFHGWLSDRQYDQIGNRLKDVEVTTIQSDHQNKYVLTGYFSDNLPENTFIERQGNLLDYYKHLGFELRYPKLYCLKAYRLGNPQNIVDLPIELCCLEEWQQVKEDENTKPIPAPSVSKRYHSILAAIRYCNFHDDDLCKEIQLEIYCEKMMAIPYETLRKPQIILSRQSGFTNPVSIDNMGFIYLTDCQQQNVRQVQEKLLNNFYDAAKRQRMKLPEYPDEYEIFADRNLENRLRNRLSELKNKQCQFILCLENCRNLKIHELFKQIAYNEFGLATQCANFTKVQRISNLRSYCDKLLKSVNTKLSGENKQIAQLQTFIKTMFIGADVQHPKNNYSGELPSIAAVVASMNSECTLTNQRVSRQWPINEIQYSLSELEELTYSLCHTDQRIDSRLSESIPSVLHLADAAASKARQLFDSSTRPPNAIQAEILRVHEDMQDTPHMF</sequence>
<dbReference type="Gene3D" id="2.170.260.10">
    <property type="entry name" value="paz domain"/>
    <property type="match status" value="1"/>
</dbReference>
<dbReference type="InterPro" id="IPR036085">
    <property type="entry name" value="PAZ_dom_sf"/>
</dbReference>
<dbReference type="SUPFAM" id="SSF101690">
    <property type="entry name" value="PAZ domain"/>
    <property type="match status" value="1"/>
</dbReference>
<comment type="caution">
    <text evidence="3">The sequence shown here is derived from an EMBL/GenBank/DDBJ whole genome shotgun (WGS) entry which is preliminary data.</text>
</comment>
<dbReference type="Gene3D" id="3.40.50.2300">
    <property type="match status" value="1"/>
</dbReference>
<dbReference type="InterPro" id="IPR012337">
    <property type="entry name" value="RNaseH-like_sf"/>
</dbReference>
<reference evidence="3" key="1">
    <citation type="submission" date="2021-02" db="EMBL/GenBank/DDBJ databases">
        <authorList>
            <person name="Nowell W R."/>
        </authorList>
    </citation>
    <scope>NUCLEOTIDE SEQUENCE</scope>
</reference>
<dbReference type="EMBL" id="CAJNOL010007884">
    <property type="protein sequence ID" value="CAF1632043.1"/>
    <property type="molecule type" value="Genomic_DNA"/>
</dbReference>